<dbReference type="Gramene" id="mRNA:HanXRQr2_Chr08g0342311">
    <property type="protein sequence ID" value="mRNA:HanXRQr2_Chr08g0342311"/>
    <property type="gene ID" value="HanXRQr2_Chr08g0342311"/>
</dbReference>
<keyword evidence="2" id="KW-1185">Reference proteome</keyword>
<reference evidence="1" key="1">
    <citation type="journal article" date="2017" name="Nature">
        <title>The sunflower genome provides insights into oil metabolism, flowering and Asterid evolution.</title>
        <authorList>
            <person name="Badouin H."/>
            <person name="Gouzy J."/>
            <person name="Grassa C.J."/>
            <person name="Murat F."/>
            <person name="Staton S.E."/>
            <person name="Cottret L."/>
            <person name="Lelandais-Briere C."/>
            <person name="Owens G.L."/>
            <person name="Carrere S."/>
            <person name="Mayjonade B."/>
            <person name="Legrand L."/>
            <person name="Gill N."/>
            <person name="Kane N.C."/>
            <person name="Bowers J.E."/>
            <person name="Hubner S."/>
            <person name="Bellec A."/>
            <person name="Berard A."/>
            <person name="Berges H."/>
            <person name="Blanchet N."/>
            <person name="Boniface M.C."/>
            <person name="Brunel D."/>
            <person name="Catrice O."/>
            <person name="Chaidir N."/>
            <person name="Claudel C."/>
            <person name="Donnadieu C."/>
            <person name="Faraut T."/>
            <person name="Fievet G."/>
            <person name="Helmstetter N."/>
            <person name="King M."/>
            <person name="Knapp S.J."/>
            <person name="Lai Z."/>
            <person name="Le Paslier M.C."/>
            <person name="Lippi Y."/>
            <person name="Lorenzon L."/>
            <person name="Mandel J.R."/>
            <person name="Marage G."/>
            <person name="Marchand G."/>
            <person name="Marquand E."/>
            <person name="Bret-Mestries E."/>
            <person name="Morien E."/>
            <person name="Nambeesan S."/>
            <person name="Nguyen T."/>
            <person name="Pegot-Espagnet P."/>
            <person name="Pouilly N."/>
            <person name="Raftis F."/>
            <person name="Sallet E."/>
            <person name="Schiex T."/>
            <person name="Thomas J."/>
            <person name="Vandecasteele C."/>
            <person name="Vares D."/>
            <person name="Vear F."/>
            <person name="Vautrin S."/>
            <person name="Crespi M."/>
            <person name="Mangin B."/>
            <person name="Burke J.M."/>
            <person name="Salse J."/>
            <person name="Munos S."/>
            <person name="Vincourt P."/>
            <person name="Rieseberg L.H."/>
            <person name="Langlade N.B."/>
        </authorList>
    </citation>
    <scope>NUCLEOTIDE SEQUENCE</scope>
    <source>
        <tissue evidence="1">Leaves</tissue>
    </source>
</reference>
<gene>
    <name evidence="1" type="ORF">HanXRQr2_Chr08g0342311</name>
</gene>
<evidence type="ECO:0000313" key="2">
    <source>
        <dbReference type="Proteomes" id="UP000215914"/>
    </source>
</evidence>
<protein>
    <submittedName>
        <fullName evidence="1">Uncharacterized protein</fullName>
    </submittedName>
</protein>
<comment type="caution">
    <text evidence="1">The sequence shown here is derived from an EMBL/GenBank/DDBJ whole genome shotgun (WGS) entry which is preliminary data.</text>
</comment>
<dbReference type="AlphaFoldDB" id="A0A9K3IG42"/>
<accession>A0A9K3IG42</accession>
<dbReference type="Proteomes" id="UP000215914">
    <property type="component" value="Unassembled WGS sequence"/>
</dbReference>
<organism evidence="1 2">
    <name type="scientific">Helianthus annuus</name>
    <name type="common">Common sunflower</name>
    <dbReference type="NCBI Taxonomy" id="4232"/>
    <lineage>
        <taxon>Eukaryota</taxon>
        <taxon>Viridiplantae</taxon>
        <taxon>Streptophyta</taxon>
        <taxon>Embryophyta</taxon>
        <taxon>Tracheophyta</taxon>
        <taxon>Spermatophyta</taxon>
        <taxon>Magnoliopsida</taxon>
        <taxon>eudicotyledons</taxon>
        <taxon>Gunneridae</taxon>
        <taxon>Pentapetalae</taxon>
        <taxon>asterids</taxon>
        <taxon>campanulids</taxon>
        <taxon>Asterales</taxon>
        <taxon>Asteraceae</taxon>
        <taxon>Asteroideae</taxon>
        <taxon>Heliantheae alliance</taxon>
        <taxon>Heliantheae</taxon>
        <taxon>Helianthus</taxon>
    </lineage>
</organism>
<reference evidence="1" key="2">
    <citation type="submission" date="2020-06" db="EMBL/GenBank/DDBJ databases">
        <title>Helianthus annuus Genome sequencing and assembly Release 2.</title>
        <authorList>
            <person name="Gouzy J."/>
            <person name="Langlade N."/>
            <person name="Munos S."/>
        </authorList>
    </citation>
    <scope>NUCLEOTIDE SEQUENCE</scope>
    <source>
        <tissue evidence="1">Leaves</tissue>
    </source>
</reference>
<dbReference type="EMBL" id="MNCJ02000323">
    <property type="protein sequence ID" value="KAF5795659.1"/>
    <property type="molecule type" value="Genomic_DNA"/>
</dbReference>
<evidence type="ECO:0000313" key="1">
    <source>
        <dbReference type="EMBL" id="KAF5795659.1"/>
    </source>
</evidence>
<sequence>MASPRLSWHGSLNSVYWCRKAVDDPLLEVTFASDSWNFHSRLQGHKWLRIFYQIVSRYFLKPALLYGHTQIYPHSDPRISIVLETPGIHCSGLCPFWDSEAARGKKEHVNSKTCLSPCSAEAHTINEFQFEPEHH</sequence>
<name>A0A9K3IG42_HELAN</name>
<proteinExistence type="predicted"/>